<name>A0AAD2FKW5_9STRA</name>
<dbReference type="EMBL" id="CAKOGP040001527">
    <property type="protein sequence ID" value="CAJ1945809.1"/>
    <property type="molecule type" value="Genomic_DNA"/>
</dbReference>
<gene>
    <name evidence="1" type="ORF">CYCCA115_LOCUS9952</name>
</gene>
<protein>
    <submittedName>
        <fullName evidence="1">Uncharacterized protein</fullName>
    </submittedName>
</protein>
<dbReference type="Proteomes" id="UP001295423">
    <property type="component" value="Unassembled WGS sequence"/>
</dbReference>
<dbReference type="AlphaFoldDB" id="A0AAD2FKW5"/>
<accession>A0AAD2FKW5</accession>
<evidence type="ECO:0000313" key="1">
    <source>
        <dbReference type="EMBL" id="CAJ1945809.1"/>
    </source>
</evidence>
<reference evidence="1" key="1">
    <citation type="submission" date="2023-08" db="EMBL/GenBank/DDBJ databases">
        <authorList>
            <person name="Audoor S."/>
            <person name="Bilcke G."/>
        </authorList>
    </citation>
    <scope>NUCLEOTIDE SEQUENCE</scope>
</reference>
<evidence type="ECO:0000313" key="2">
    <source>
        <dbReference type="Proteomes" id="UP001295423"/>
    </source>
</evidence>
<sequence>QYQGLFDDTTTDRRTVTPGAEFMGENVELQGYLGEPLVRGRNLYNRVLGTLLARTRQAIVQKQLSIVSNMKKSPPKVELIAFDTVRLYLSYSFRLAAPRLLPEIPLPNQNGATAFGSGSGLPLKIDLVSDYKLDPNSGQVTVHKLVETKVNGQLTPGDMLSRWIQRFLKLESSSVGTSNGASDEFFQTFVDAVSWFRTFRPPDR</sequence>
<comment type="caution">
    <text evidence="1">The sequence shown here is derived from an EMBL/GenBank/DDBJ whole genome shotgun (WGS) entry which is preliminary data.</text>
</comment>
<feature type="non-terminal residue" evidence="1">
    <location>
        <position position="1"/>
    </location>
</feature>
<proteinExistence type="predicted"/>
<keyword evidence="2" id="KW-1185">Reference proteome</keyword>
<organism evidence="1 2">
    <name type="scientific">Cylindrotheca closterium</name>
    <dbReference type="NCBI Taxonomy" id="2856"/>
    <lineage>
        <taxon>Eukaryota</taxon>
        <taxon>Sar</taxon>
        <taxon>Stramenopiles</taxon>
        <taxon>Ochrophyta</taxon>
        <taxon>Bacillariophyta</taxon>
        <taxon>Bacillariophyceae</taxon>
        <taxon>Bacillariophycidae</taxon>
        <taxon>Bacillariales</taxon>
        <taxon>Bacillariaceae</taxon>
        <taxon>Cylindrotheca</taxon>
    </lineage>
</organism>